<dbReference type="Gene3D" id="3.40.50.1400">
    <property type="match status" value="1"/>
</dbReference>
<dbReference type="Proteomes" id="UP000887574">
    <property type="component" value="Unplaced"/>
</dbReference>
<dbReference type="SUPFAM" id="SSF53800">
    <property type="entry name" value="Chelatase"/>
    <property type="match status" value="1"/>
</dbReference>
<protein>
    <submittedName>
        <fullName evidence="2">Uncharacterized protein</fullName>
    </submittedName>
</protein>
<reference evidence="2" key="1">
    <citation type="submission" date="2022-11" db="UniProtKB">
        <authorList>
            <consortium name="WormBaseParasite"/>
        </authorList>
    </citation>
    <scope>IDENTIFICATION</scope>
</reference>
<sequence>MGVEKLCKMLYSRKAKMLDQCLNNSTQHPPFSEAIQNFAVMLEKAVNTVMPEFGTAKCSTSLFYDQANVQDNFKEILSGPCENVIFVSMYPFYNQHLTTPLFQAVNTFLQSNTTKVITKFTTDDSKDKDGFYIAKGNKPISFNCSTLDELAQSQGFVEFWAEKIKNELESNVDGIIFAVPLPLSGRSAYTKSVEDAAQRIMYTIYKSYPEAVPWRIAYFQSWNQFCPLLTKATLNNQHRDLRKKRGGNGQVLVVPIANLLHDFDTQTVLPSLIQRLENTKLLTAASLTNPTEEDKHEKNELQLYSNPIPGWLAFHQHYHLITILTS</sequence>
<accession>A0A915EF39</accession>
<dbReference type="AlphaFoldDB" id="A0A915EF39"/>
<evidence type="ECO:0000313" key="1">
    <source>
        <dbReference type="Proteomes" id="UP000887574"/>
    </source>
</evidence>
<organism evidence="1 2">
    <name type="scientific">Ditylenchus dipsaci</name>
    <dbReference type="NCBI Taxonomy" id="166011"/>
    <lineage>
        <taxon>Eukaryota</taxon>
        <taxon>Metazoa</taxon>
        <taxon>Ecdysozoa</taxon>
        <taxon>Nematoda</taxon>
        <taxon>Chromadorea</taxon>
        <taxon>Rhabditida</taxon>
        <taxon>Tylenchina</taxon>
        <taxon>Tylenchomorpha</taxon>
        <taxon>Sphaerularioidea</taxon>
        <taxon>Anguinidae</taxon>
        <taxon>Anguininae</taxon>
        <taxon>Ditylenchus</taxon>
    </lineage>
</organism>
<proteinExistence type="predicted"/>
<name>A0A915EF39_9BILA</name>
<evidence type="ECO:0000313" key="2">
    <source>
        <dbReference type="WBParaSite" id="jg5684"/>
    </source>
</evidence>
<dbReference type="WBParaSite" id="jg5684">
    <property type="protein sequence ID" value="jg5684"/>
    <property type="gene ID" value="jg5684"/>
</dbReference>
<keyword evidence="1" id="KW-1185">Reference proteome</keyword>